<dbReference type="KEGG" id="acek:FLP30_13955"/>
<dbReference type="Proteomes" id="UP000324536">
    <property type="component" value="Plasmid unnamed2"/>
</dbReference>
<protein>
    <recommendedName>
        <fullName evidence="3">Type II toxin-antitoxin system RelE/ParE family toxin</fullName>
    </recommendedName>
</protein>
<dbReference type="InterPro" id="IPR035093">
    <property type="entry name" value="RelE/ParE_toxin_dom_sf"/>
</dbReference>
<dbReference type="EMBL" id="CP043508">
    <property type="protein sequence ID" value="QEO18964.1"/>
    <property type="molecule type" value="Genomic_DNA"/>
</dbReference>
<keyword evidence="1" id="KW-0614">Plasmid</keyword>
<evidence type="ECO:0000313" key="1">
    <source>
        <dbReference type="EMBL" id="QEO18964.1"/>
    </source>
</evidence>
<geneLocation type="plasmid" evidence="1">
    <name>unnamed2</name>
</geneLocation>
<proteinExistence type="predicted"/>
<organism evidence="1 2">
    <name type="scientific">Acetobacter vaccinii</name>
    <dbReference type="NCBI Taxonomy" id="2592655"/>
    <lineage>
        <taxon>Bacteria</taxon>
        <taxon>Pseudomonadati</taxon>
        <taxon>Pseudomonadota</taxon>
        <taxon>Alphaproteobacteria</taxon>
        <taxon>Acetobacterales</taxon>
        <taxon>Acetobacteraceae</taxon>
        <taxon>Acetobacter</taxon>
    </lineage>
</organism>
<dbReference type="OrthoDB" id="9801234at2"/>
<keyword evidence="2" id="KW-1185">Reference proteome</keyword>
<accession>A0A5C1YRH9</accession>
<dbReference type="SUPFAM" id="SSF143011">
    <property type="entry name" value="RelE-like"/>
    <property type="match status" value="1"/>
</dbReference>
<dbReference type="Gene3D" id="3.30.2310.20">
    <property type="entry name" value="RelE-like"/>
    <property type="match status" value="1"/>
</dbReference>
<evidence type="ECO:0000313" key="2">
    <source>
        <dbReference type="Proteomes" id="UP000324536"/>
    </source>
</evidence>
<reference evidence="1 2" key="1">
    <citation type="submission" date="2019-09" db="EMBL/GenBank/DDBJ databases">
        <title>Genome sequencing of strain KACC 21233.</title>
        <authorList>
            <person name="Heo J."/>
            <person name="Kim S.-J."/>
            <person name="Kim J.-S."/>
            <person name="Hong S.-B."/>
            <person name="Kwon S.-W."/>
        </authorList>
    </citation>
    <scope>NUCLEOTIDE SEQUENCE [LARGE SCALE GENOMIC DNA]</scope>
    <source>
        <strain evidence="1 2">KACC 21233</strain>
        <plasmid evidence="1 2">unnamed2</plasmid>
    </source>
</reference>
<gene>
    <name evidence="1" type="ORF">FLP30_13955</name>
</gene>
<evidence type="ECO:0008006" key="3">
    <source>
        <dbReference type="Google" id="ProtNLM"/>
    </source>
</evidence>
<dbReference type="AlphaFoldDB" id="A0A5C1YRH9"/>
<name>A0A5C1YRH9_9PROT</name>
<sequence>MSFDAHGIKLRASGYRLIYRVIDSQVVVLVLAIGERQG</sequence>